<evidence type="ECO:0000259" key="3">
    <source>
        <dbReference type="Pfam" id="PF18184"/>
    </source>
</evidence>
<dbReference type="Pfam" id="PF18184">
    <property type="entry name" value="SLATT_3"/>
    <property type="match status" value="1"/>
</dbReference>
<keyword evidence="5" id="KW-1185">Reference proteome</keyword>
<sequence>MLPESEFPALYRAADRTAVANQRRLLTATSVRLSSLVTAAVCGSFSLVVGRLDLTATIAAGAMGVALVTEVYLLTARPDRRWYEARAAAESAKTLAWRYLVGGEPFGIGTLAGHHAGGAGADADGHTADGLLLRRFSEITSDLQTIGPVSVFDGDSQVTEGMRAVRALTLEERRRHYVTGRLNEQRAWYTAKALDNQRRAAKWLLLVAAAEALGLVTAAVKAALGGDGPDIDLPGMLGGVAAAGVAWLQTRQHQQIASAYAVAALELGHIVVRADWPSTEAEWAHFVDEAEEAIAREHMLWSASHALSSD</sequence>
<dbReference type="NCBIfam" id="NF033610">
    <property type="entry name" value="SLATT_3"/>
    <property type="match status" value="1"/>
</dbReference>
<evidence type="ECO:0000313" key="5">
    <source>
        <dbReference type="Proteomes" id="UP000660454"/>
    </source>
</evidence>
<keyword evidence="1" id="KW-0472">Membrane</keyword>
<evidence type="ECO:0000259" key="2">
    <source>
        <dbReference type="Pfam" id="PF18181"/>
    </source>
</evidence>
<feature type="transmembrane region" description="Helical" evidence="1">
    <location>
        <begin position="203"/>
        <end position="225"/>
    </location>
</feature>
<feature type="domain" description="SMODS and SLOG-associating 2TM effector" evidence="2">
    <location>
        <begin position="177"/>
        <end position="301"/>
    </location>
</feature>
<reference evidence="4 5" key="1">
    <citation type="submission" date="2021-01" db="EMBL/GenBank/DDBJ databases">
        <title>Whole genome shotgun sequence of Microbispora siamensis NBRC 104113.</title>
        <authorList>
            <person name="Komaki H."/>
            <person name="Tamura T."/>
        </authorList>
    </citation>
    <scope>NUCLEOTIDE SEQUENCE [LARGE SCALE GENOMIC DNA]</scope>
    <source>
        <strain evidence="4 5">NBRC 104113</strain>
    </source>
</reference>
<dbReference type="EMBL" id="BOOF01000053">
    <property type="protein sequence ID" value="GIH66418.1"/>
    <property type="molecule type" value="Genomic_DNA"/>
</dbReference>
<accession>A0ABQ4GYC7</accession>
<dbReference type="RefSeq" id="WP_204052254.1">
    <property type="nucleotide sequence ID" value="NZ_BOOF01000053.1"/>
</dbReference>
<gene>
    <name evidence="4" type="ORF">Msi02_72350</name>
</gene>
<name>A0ABQ4GYC7_9ACTN</name>
<proteinExistence type="predicted"/>
<organism evidence="4 5">
    <name type="scientific">Microbispora siamensis</name>
    <dbReference type="NCBI Taxonomy" id="564413"/>
    <lineage>
        <taxon>Bacteria</taxon>
        <taxon>Bacillati</taxon>
        <taxon>Actinomycetota</taxon>
        <taxon>Actinomycetes</taxon>
        <taxon>Streptosporangiales</taxon>
        <taxon>Streptosporangiaceae</taxon>
        <taxon>Microbispora</taxon>
    </lineage>
</organism>
<feature type="transmembrane region" description="Helical" evidence="1">
    <location>
        <begin position="231"/>
        <end position="248"/>
    </location>
</feature>
<keyword evidence="1" id="KW-0812">Transmembrane</keyword>
<protein>
    <submittedName>
        <fullName evidence="4">Membrane protein</fullName>
    </submittedName>
</protein>
<dbReference type="Pfam" id="PF18181">
    <property type="entry name" value="SLATT_1"/>
    <property type="match status" value="1"/>
</dbReference>
<keyword evidence="1" id="KW-1133">Transmembrane helix</keyword>
<evidence type="ECO:0000313" key="4">
    <source>
        <dbReference type="EMBL" id="GIH66418.1"/>
    </source>
</evidence>
<dbReference type="InterPro" id="IPR041116">
    <property type="entry name" value="SLATT_3"/>
</dbReference>
<feature type="transmembrane region" description="Helical" evidence="1">
    <location>
        <begin position="56"/>
        <end position="76"/>
    </location>
</feature>
<feature type="domain" description="SMODS and SLOG-associating 2TM effector" evidence="3">
    <location>
        <begin position="8"/>
        <end position="174"/>
    </location>
</feature>
<dbReference type="NCBIfam" id="NF033634">
    <property type="entry name" value="SLATT_1"/>
    <property type="match status" value="1"/>
</dbReference>
<dbReference type="Proteomes" id="UP000660454">
    <property type="component" value="Unassembled WGS sequence"/>
</dbReference>
<comment type="caution">
    <text evidence="4">The sequence shown here is derived from an EMBL/GenBank/DDBJ whole genome shotgun (WGS) entry which is preliminary data.</text>
</comment>
<dbReference type="InterPro" id="IPR040884">
    <property type="entry name" value="SLATT_1"/>
</dbReference>
<evidence type="ECO:0000256" key="1">
    <source>
        <dbReference type="SAM" id="Phobius"/>
    </source>
</evidence>